<dbReference type="Gene3D" id="1.20.5.4130">
    <property type="match status" value="1"/>
</dbReference>
<evidence type="ECO:0000256" key="3">
    <source>
        <dbReference type="ARBA" id="ARBA00022821"/>
    </source>
</evidence>
<evidence type="ECO:0000256" key="5">
    <source>
        <dbReference type="SAM" id="MobiDB-lite"/>
    </source>
</evidence>
<dbReference type="InterPro" id="IPR032675">
    <property type="entry name" value="LRR_dom_sf"/>
</dbReference>
<name>A0AAN9NRS7_PHACN</name>
<evidence type="ECO:0000313" key="11">
    <source>
        <dbReference type="Proteomes" id="UP001374584"/>
    </source>
</evidence>
<evidence type="ECO:0000259" key="6">
    <source>
        <dbReference type="Pfam" id="PF00931"/>
    </source>
</evidence>
<dbReference type="AlphaFoldDB" id="A0AAN9NRS7"/>
<evidence type="ECO:0000256" key="2">
    <source>
        <dbReference type="ARBA" id="ARBA00022741"/>
    </source>
</evidence>
<evidence type="ECO:0000259" key="9">
    <source>
        <dbReference type="Pfam" id="PF23598"/>
    </source>
</evidence>
<dbReference type="Gene3D" id="3.80.10.10">
    <property type="entry name" value="Ribonuclease Inhibitor"/>
    <property type="match status" value="1"/>
</dbReference>
<dbReference type="InterPro" id="IPR041118">
    <property type="entry name" value="Rx_N"/>
</dbReference>
<evidence type="ECO:0000259" key="8">
    <source>
        <dbReference type="Pfam" id="PF23559"/>
    </source>
</evidence>
<dbReference type="PRINTS" id="PR00364">
    <property type="entry name" value="DISEASERSIST"/>
</dbReference>
<feature type="domain" description="Disease resistance R13L4/SHOC-2-like LRR" evidence="9">
    <location>
        <begin position="712"/>
        <end position="819"/>
    </location>
</feature>
<keyword evidence="4" id="KW-0067">ATP-binding</keyword>
<dbReference type="Pfam" id="PF00931">
    <property type="entry name" value="NB-ARC"/>
    <property type="match status" value="1"/>
</dbReference>
<dbReference type="GO" id="GO:0051707">
    <property type="term" value="P:response to other organism"/>
    <property type="evidence" value="ECO:0007669"/>
    <property type="project" value="UniProtKB-ARBA"/>
</dbReference>
<dbReference type="Pfam" id="PF23559">
    <property type="entry name" value="WHD_DRP"/>
    <property type="match status" value="1"/>
</dbReference>
<evidence type="ECO:0000259" key="7">
    <source>
        <dbReference type="Pfam" id="PF18052"/>
    </source>
</evidence>
<keyword evidence="11" id="KW-1185">Reference proteome</keyword>
<evidence type="ECO:0000313" key="10">
    <source>
        <dbReference type="EMBL" id="KAK7378165.1"/>
    </source>
</evidence>
<dbReference type="InterPro" id="IPR055414">
    <property type="entry name" value="LRR_R13L4/SHOC2-like"/>
</dbReference>
<dbReference type="GO" id="GO:0043531">
    <property type="term" value="F:ADP binding"/>
    <property type="evidence" value="ECO:0007669"/>
    <property type="project" value="InterPro"/>
</dbReference>
<dbReference type="GO" id="GO:0006952">
    <property type="term" value="P:defense response"/>
    <property type="evidence" value="ECO:0007669"/>
    <property type="project" value="UniProtKB-KW"/>
</dbReference>
<dbReference type="Gene3D" id="3.40.50.300">
    <property type="entry name" value="P-loop containing nucleotide triphosphate hydrolases"/>
    <property type="match status" value="1"/>
</dbReference>
<sequence length="1006" mass="113944">MKLLFQEEGHVSISEGFAPVAASLPCPGTTNIPSQSKRDISPTTSSLTLVVTSAPSTSVTRPLTSSVPSPLPRVTPLSTPSSLSMPYRIDDCAIEDGAQIFPDRVLESIWKHFPNNQVDLETLFCLPISFSPLLFAFQTIMAESFLFSIAESLIAKLASHAFQEASRLVGLYDNLRDLTKTLSLVKAVLLDAQQKQEHNHQLREWLTQLKTVFSDAEDLLDEFECQTLRKKVVKAHGSTKDKVRHFFSTSNPLLFRYKMAQQIKDIGNRLDKVAADRHKFSLQIIDVDTRVVHRRDMTHSRVSDSHVVGRKHDKEKIIDLLMLQNSNDDDTSVSVIPVVGIGGLGKTTLAKFVFNDRRIQESFPLKMWVCVSDDFDIKQLIIKIINSANDQDAPPHQQNLNMLDLEQLQNQLTNKLSGQKLLLVLDDIWNEDRVKWVELWNLIQVSAAGSKILVTTRSNSIASMMGTVPSHILEGLSEEDSLSLFVKWAFKKGEEENHPHLVNIGREIVKKCRGVPLAVRTLGSLLFSKFEASEWEYVRENEIWNLPQKKDDILPALKLSYDLMPSYLRQCFAMFSLYPKDHQLNSYEISFLWGALGLIAVPKKNRTLEDVANQYLHELLSRSFLQDFINFGTSYAFRLHDLVHDLALFVAKDECLHVSSSIQNISDNVRHLSFAESSLFTNFYNKKSVAVRTILFPNGTEETNGEALINTCVSNFKYLRVLDLWASTIETLPRTIAKLKHLRCLDISQNINIKRLPESICKLQSLQVLRLDGCLELEAMPKGLRKLISLRHLEFSTKQSILPDDEISSLDLLANLSIHSSPNLESIFGGVKFPVLKVLNVSDCQSLKSFRLDGKNFPELESLFVQGCSNLDMELWVGNHHEEQRPKLKLKFLVFSALPQLVSLPEWLQEAANSLQCLFISDCDNIETLPYWLTTMTDLKSLFIVSCPKLISLPDNIDNLTALESLKIEDCAELCKKYQPHVGEFWPKISHIKSIFIDESDEAEEN</sequence>
<dbReference type="PANTHER" id="PTHR36766">
    <property type="entry name" value="PLANT BROAD-SPECTRUM MILDEW RESISTANCE PROTEIN RPW8"/>
    <property type="match status" value="1"/>
</dbReference>
<dbReference type="InterPro" id="IPR036388">
    <property type="entry name" value="WH-like_DNA-bd_sf"/>
</dbReference>
<feature type="domain" description="Disease resistance protein winged helix" evidence="8">
    <location>
        <begin position="577"/>
        <end position="647"/>
    </location>
</feature>
<dbReference type="InterPro" id="IPR002182">
    <property type="entry name" value="NB-ARC"/>
</dbReference>
<dbReference type="SUPFAM" id="SSF52058">
    <property type="entry name" value="L domain-like"/>
    <property type="match status" value="1"/>
</dbReference>
<keyword evidence="1" id="KW-0677">Repeat</keyword>
<dbReference type="FunFam" id="3.40.50.300:FF:001091">
    <property type="entry name" value="Probable disease resistance protein At1g61300"/>
    <property type="match status" value="1"/>
</dbReference>
<protein>
    <submittedName>
        <fullName evidence="10">Uncharacterized protein</fullName>
    </submittedName>
</protein>
<dbReference type="InterPro" id="IPR058922">
    <property type="entry name" value="WHD_DRP"/>
</dbReference>
<feature type="region of interest" description="Disordered" evidence="5">
    <location>
        <begin position="58"/>
        <end position="77"/>
    </location>
</feature>
<dbReference type="SUPFAM" id="SSF52540">
    <property type="entry name" value="P-loop containing nucleoside triphosphate hydrolases"/>
    <property type="match status" value="1"/>
</dbReference>
<keyword evidence="2" id="KW-0547">Nucleotide-binding</keyword>
<organism evidence="10 11">
    <name type="scientific">Phaseolus coccineus</name>
    <name type="common">Scarlet runner bean</name>
    <name type="synonym">Phaseolus multiflorus</name>
    <dbReference type="NCBI Taxonomy" id="3886"/>
    <lineage>
        <taxon>Eukaryota</taxon>
        <taxon>Viridiplantae</taxon>
        <taxon>Streptophyta</taxon>
        <taxon>Embryophyta</taxon>
        <taxon>Tracheophyta</taxon>
        <taxon>Spermatophyta</taxon>
        <taxon>Magnoliopsida</taxon>
        <taxon>eudicotyledons</taxon>
        <taxon>Gunneridae</taxon>
        <taxon>Pentapetalae</taxon>
        <taxon>rosids</taxon>
        <taxon>fabids</taxon>
        <taxon>Fabales</taxon>
        <taxon>Fabaceae</taxon>
        <taxon>Papilionoideae</taxon>
        <taxon>50 kb inversion clade</taxon>
        <taxon>NPAAA clade</taxon>
        <taxon>indigoferoid/millettioid clade</taxon>
        <taxon>Phaseoleae</taxon>
        <taxon>Phaseolus</taxon>
    </lineage>
</organism>
<dbReference type="CDD" id="cd14798">
    <property type="entry name" value="RX-CC_like"/>
    <property type="match status" value="1"/>
</dbReference>
<dbReference type="Gene3D" id="1.10.10.10">
    <property type="entry name" value="Winged helix-like DNA-binding domain superfamily/Winged helix DNA-binding domain"/>
    <property type="match status" value="1"/>
</dbReference>
<dbReference type="Pfam" id="PF23598">
    <property type="entry name" value="LRR_14"/>
    <property type="match status" value="1"/>
</dbReference>
<dbReference type="InterPro" id="IPR027417">
    <property type="entry name" value="P-loop_NTPase"/>
</dbReference>
<dbReference type="InterPro" id="IPR042197">
    <property type="entry name" value="Apaf_helical"/>
</dbReference>
<feature type="domain" description="Disease resistance N-terminal" evidence="7">
    <location>
        <begin position="151"/>
        <end position="238"/>
    </location>
</feature>
<gene>
    <name evidence="10" type="ORF">VNO80_03602</name>
</gene>
<accession>A0AAN9NRS7</accession>
<proteinExistence type="predicted"/>
<dbReference type="EMBL" id="JAYMYR010000002">
    <property type="protein sequence ID" value="KAK7378165.1"/>
    <property type="molecule type" value="Genomic_DNA"/>
</dbReference>
<comment type="caution">
    <text evidence="10">The sequence shown here is derived from an EMBL/GenBank/DDBJ whole genome shotgun (WGS) entry which is preliminary data.</text>
</comment>
<dbReference type="Gene3D" id="1.10.8.430">
    <property type="entry name" value="Helical domain of apoptotic protease-activating factors"/>
    <property type="match status" value="1"/>
</dbReference>
<dbReference type="InterPro" id="IPR038005">
    <property type="entry name" value="RX-like_CC"/>
</dbReference>
<feature type="domain" description="NB-ARC" evidence="6">
    <location>
        <begin position="311"/>
        <end position="492"/>
    </location>
</feature>
<reference evidence="10 11" key="1">
    <citation type="submission" date="2024-01" db="EMBL/GenBank/DDBJ databases">
        <title>The genomes of 5 underutilized Papilionoideae crops provide insights into root nodulation and disease resistanc.</title>
        <authorList>
            <person name="Jiang F."/>
        </authorList>
    </citation>
    <scope>NUCLEOTIDE SEQUENCE [LARGE SCALE GENOMIC DNA]</scope>
    <source>
        <strain evidence="10">JINMINGXINNONG_FW02</strain>
        <tissue evidence="10">Leaves</tissue>
    </source>
</reference>
<dbReference type="Proteomes" id="UP001374584">
    <property type="component" value="Unassembled WGS sequence"/>
</dbReference>
<evidence type="ECO:0000256" key="1">
    <source>
        <dbReference type="ARBA" id="ARBA00022737"/>
    </source>
</evidence>
<dbReference type="GO" id="GO:0005524">
    <property type="term" value="F:ATP binding"/>
    <property type="evidence" value="ECO:0007669"/>
    <property type="project" value="UniProtKB-KW"/>
</dbReference>
<evidence type="ECO:0000256" key="4">
    <source>
        <dbReference type="ARBA" id="ARBA00022840"/>
    </source>
</evidence>
<keyword evidence="3" id="KW-0611">Plant defense</keyword>
<dbReference type="PANTHER" id="PTHR36766:SF61">
    <property type="entry name" value="NB-ARC DOMAIN DISEASE RESISTANCE PROTEIN"/>
    <property type="match status" value="1"/>
</dbReference>
<dbReference type="Pfam" id="PF18052">
    <property type="entry name" value="Rx_N"/>
    <property type="match status" value="1"/>
</dbReference>